<keyword evidence="5 7" id="KW-0808">Transferase</keyword>
<dbReference type="Gene3D" id="3.40.50.11660">
    <property type="entry name" value="Glycosyl transferase family 10, C-terminal domain"/>
    <property type="match status" value="1"/>
</dbReference>
<dbReference type="Pfam" id="PF00852">
    <property type="entry name" value="Glyco_transf_10"/>
    <property type="match status" value="1"/>
</dbReference>
<dbReference type="InterPro" id="IPR055270">
    <property type="entry name" value="Glyco_tran_10_C"/>
</dbReference>
<evidence type="ECO:0000256" key="3">
    <source>
        <dbReference type="ARBA" id="ARBA00008919"/>
    </source>
</evidence>
<keyword evidence="10" id="KW-1185">Reference proteome</keyword>
<feature type="domain" description="Fucosyltransferase C-terminal" evidence="8">
    <location>
        <begin position="2"/>
        <end position="178"/>
    </location>
</feature>
<dbReference type="PANTHER" id="PTHR48438">
    <property type="entry name" value="ALPHA-(1,3)-FUCOSYLTRANSFERASE C-RELATED"/>
    <property type="match status" value="1"/>
</dbReference>
<sequence>MKNVAWVVSNCNAVSKRYTYIKKMDKTIDVDVFGGCGKKCSSPWNDDSCFNDLSKVYKFYLAFENSLCDDYVTEQAYWFYQDGFDLILVNRGAPNARNILPKGTYITTLDFSSPKELALYLKHVGRDKRLYTSYLKAKDQFFSSSYSQQEMLRTLHCSVCEKLNTGYKRSIKLNLTHWILKEMLHSHRYLTISYAMMKLKLSR</sequence>
<keyword evidence="7" id="KW-0812">Transmembrane</keyword>
<dbReference type="InterPro" id="IPR001503">
    <property type="entry name" value="Glyco_trans_10"/>
</dbReference>
<name>A0A8S3UC99_MYTED</name>
<comment type="caution">
    <text evidence="9">The sequence shown here is derived from an EMBL/GenBank/DDBJ whole genome shotgun (WGS) entry which is preliminary data.</text>
</comment>
<dbReference type="Proteomes" id="UP000683360">
    <property type="component" value="Unassembled WGS sequence"/>
</dbReference>
<gene>
    <name evidence="9" type="ORF">MEDL_50912</name>
</gene>
<dbReference type="InterPro" id="IPR038577">
    <property type="entry name" value="GT10-like_C_sf"/>
</dbReference>
<evidence type="ECO:0000256" key="1">
    <source>
        <dbReference type="ARBA" id="ARBA00004323"/>
    </source>
</evidence>
<reference evidence="9" key="1">
    <citation type="submission" date="2021-03" db="EMBL/GenBank/DDBJ databases">
        <authorList>
            <person name="Bekaert M."/>
        </authorList>
    </citation>
    <scope>NUCLEOTIDE SEQUENCE</scope>
</reference>
<keyword evidence="7" id="KW-0472">Membrane</keyword>
<dbReference type="AlphaFoldDB" id="A0A8S3UC99"/>
<protein>
    <recommendedName>
        <fullName evidence="7">Fucosyltransferase</fullName>
        <ecNumber evidence="7">2.4.1.-</ecNumber>
    </recommendedName>
</protein>
<comment type="pathway">
    <text evidence="2">Protein modification; protein glycosylation.</text>
</comment>
<proteinExistence type="inferred from homology"/>
<accession>A0A8S3UC99</accession>
<dbReference type="GO" id="GO:0032580">
    <property type="term" value="C:Golgi cisterna membrane"/>
    <property type="evidence" value="ECO:0007669"/>
    <property type="project" value="UniProtKB-SubCell"/>
</dbReference>
<evidence type="ECO:0000256" key="5">
    <source>
        <dbReference type="ARBA" id="ARBA00022679"/>
    </source>
</evidence>
<dbReference type="EC" id="2.4.1.-" evidence="7"/>
<evidence type="ECO:0000256" key="2">
    <source>
        <dbReference type="ARBA" id="ARBA00004922"/>
    </source>
</evidence>
<evidence type="ECO:0000259" key="8">
    <source>
        <dbReference type="Pfam" id="PF00852"/>
    </source>
</evidence>
<dbReference type="PANTHER" id="PTHR48438:SF1">
    <property type="entry name" value="ALPHA-(1,3)-FUCOSYLTRANSFERASE C-RELATED"/>
    <property type="match status" value="1"/>
</dbReference>
<dbReference type="GO" id="GO:0008417">
    <property type="term" value="F:fucosyltransferase activity"/>
    <property type="evidence" value="ECO:0007669"/>
    <property type="project" value="InterPro"/>
</dbReference>
<keyword evidence="6 7" id="KW-0333">Golgi apparatus</keyword>
<dbReference type="GO" id="GO:0000139">
    <property type="term" value="C:Golgi membrane"/>
    <property type="evidence" value="ECO:0007669"/>
    <property type="project" value="UniProtKB-SubCell"/>
</dbReference>
<comment type="similarity">
    <text evidence="3 7">Belongs to the glycosyltransferase 10 family.</text>
</comment>
<evidence type="ECO:0000256" key="7">
    <source>
        <dbReference type="RuleBase" id="RU003832"/>
    </source>
</evidence>
<keyword evidence="4 7" id="KW-0328">Glycosyltransferase</keyword>
<evidence type="ECO:0000256" key="4">
    <source>
        <dbReference type="ARBA" id="ARBA00022676"/>
    </source>
</evidence>
<dbReference type="SUPFAM" id="SSF53756">
    <property type="entry name" value="UDP-Glycosyltransferase/glycogen phosphorylase"/>
    <property type="match status" value="1"/>
</dbReference>
<evidence type="ECO:0000313" key="9">
    <source>
        <dbReference type="EMBL" id="CAG2238507.1"/>
    </source>
</evidence>
<organism evidence="9 10">
    <name type="scientific">Mytilus edulis</name>
    <name type="common">Blue mussel</name>
    <dbReference type="NCBI Taxonomy" id="6550"/>
    <lineage>
        <taxon>Eukaryota</taxon>
        <taxon>Metazoa</taxon>
        <taxon>Spiralia</taxon>
        <taxon>Lophotrochozoa</taxon>
        <taxon>Mollusca</taxon>
        <taxon>Bivalvia</taxon>
        <taxon>Autobranchia</taxon>
        <taxon>Pteriomorphia</taxon>
        <taxon>Mytilida</taxon>
        <taxon>Mytiloidea</taxon>
        <taxon>Mytilidae</taxon>
        <taxon>Mytilinae</taxon>
        <taxon>Mytilus</taxon>
    </lineage>
</organism>
<comment type="subcellular location">
    <subcellularLocation>
        <location evidence="1">Golgi apparatus membrane</location>
        <topology evidence="1">Single-pass type II membrane protein</topology>
    </subcellularLocation>
    <subcellularLocation>
        <location evidence="7">Golgi apparatus</location>
        <location evidence="7">Golgi stack membrane</location>
        <topology evidence="7">Single-pass type II membrane protein</topology>
    </subcellularLocation>
</comment>
<evidence type="ECO:0000313" key="10">
    <source>
        <dbReference type="Proteomes" id="UP000683360"/>
    </source>
</evidence>
<dbReference type="EMBL" id="CAJPWZ010002446">
    <property type="protein sequence ID" value="CAG2238507.1"/>
    <property type="molecule type" value="Genomic_DNA"/>
</dbReference>
<dbReference type="OrthoDB" id="8057859at2759"/>
<evidence type="ECO:0000256" key="6">
    <source>
        <dbReference type="ARBA" id="ARBA00023034"/>
    </source>
</evidence>